<dbReference type="EMBL" id="CAJVCH010116158">
    <property type="protein sequence ID" value="CAG7724983.1"/>
    <property type="molecule type" value="Genomic_DNA"/>
</dbReference>
<sequence>MDYQGPKFPTGFLNVAGLLMGNSEISEQFKAHLHIYGGSNEFQKREEVFRQWTGVRYINNNANRQYF</sequence>
<dbReference type="Proteomes" id="UP000708208">
    <property type="component" value="Unassembled WGS sequence"/>
</dbReference>
<evidence type="ECO:0000313" key="2">
    <source>
        <dbReference type="Proteomes" id="UP000708208"/>
    </source>
</evidence>
<protein>
    <submittedName>
        <fullName evidence="1">Uncharacterized protein</fullName>
    </submittedName>
</protein>
<reference evidence="1" key="1">
    <citation type="submission" date="2021-06" db="EMBL/GenBank/DDBJ databases">
        <authorList>
            <person name="Hodson N. C."/>
            <person name="Mongue J. A."/>
            <person name="Jaron S. K."/>
        </authorList>
    </citation>
    <scope>NUCLEOTIDE SEQUENCE</scope>
</reference>
<accession>A0A8J2NZD4</accession>
<gene>
    <name evidence="1" type="ORF">AFUS01_LOCUS13970</name>
</gene>
<evidence type="ECO:0000313" key="1">
    <source>
        <dbReference type="EMBL" id="CAG7724983.1"/>
    </source>
</evidence>
<keyword evidence="2" id="KW-1185">Reference proteome</keyword>
<dbReference type="AlphaFoldDB" id="A0A8J2NZD4"/>
<proteinExistence type="predicted"/>
<organism evidence="1 2">
    <name type="scientific">Allacma fusca</name>
    <dbReference type="NCBI Taxonomy" id="39272"/>
    <lineage>
        <taxon>Eukaryota</taxon>
        <taxon>Metazoa</taxon>
        <taxon>Ecdysozoa</taxon>
        <taxon>Arthropoda</taxon>
        <taxon>Hexapoda</taxon>
        <taxon>Collembola</taxon>
        <taxon>Symphypleona</taxon>
        <taxon>Sminthuridae</taxon>
        <taxon>Allacma</taxon>
    </lineage>
</organism>
<comment type="caution">
    <text evidence="1">The sequence shown here is derived from an EMBL/GenBank/DDBJ whole genome shotgun (WGS) entry which is preliminary data.</text>
</comment>
<name>A0A8J2NZD4_9HEXA</name>